<feature type="compositionally biased region" description="Basic and acidic residues" evidence="2">
    <location>
        <begin position="373"/>
        <end position="390"/>
    </location>
</feature>
<dbReference type="Gene3D" id="1.20.5.1000">
    <property type="entry name" value="arf6 gtpase in complex with a specific effector, jip4"/>
    <property type="match status" value="1"/>
</dbReference>
<dbReference type="PANTHER" id="PTHR45615:SF80">
    <property type="entry name" value="GRIP DOMAIN-CONTAINING PROTEIN"/>
    <property type="match status" value="1"/>
</dbReference>
<reference evidence="3 4" key="1">
    <citation type="submission" date="2019-01" db="EMBL/GenBank/DDBJ databases">
        <title>Nuclear Genome Assembly of the Microalgal Biofuel strain Nannochloropsis salina CCMP1776.</title>
        <authorList>
            <person name="Hovde B."/>
        </authorList>
    </citation>
    <scope>NUCLEOTIDE SEQUENCE [LARGE SCALE GENOMIC DNA]</scope>
    <source>
        <strain evidence="3 4">CCMP1776</strain>
    </source>
</reference>
<accession>A0A4D9D569</accession>
<evidence type="ECO:0000313" key="3">
    <source>
        <dbReference type="EMBL" id="TFJ83719.1"/>
    </source>
</evidence>
<proteinExistence type="predicted"/>
<keyword evidence="4" id="KW-1185">Reference proteome</keyword>
<keyword evidence="1" id="KW-0175">Coiled coil</keyword>
<organism evidence="3 4">
    <name type="scientific">Nannochloropsis salina CCMP1776</name>
    <dbReference type="NCBI Taxonomy" id="1027361"/>
    <lineage>
        <taxon>Eukaryota</taxon>
        <taxon>Sar</taxon>
        <taxon>Stramenopiles</taxon>
        <taxon>Ochrophyta</taxon>
        <taxon>Eustigmatophyceae</taxon>
        <taxon>Eustigmatales</taxon>
        <taxon>Monodopsidaceae</taxon>
        <taxon>Microchloropsis</taxon>
        <taxon>Microchloropsis salina</taxon>
    </lineage>
</organism>
<feature type="region of interest" description="Disordered" evidence="2">
    <location>
        <begin position="45"/>
        <end position="102"/>
    </location>
</feature>
<name>A0A4D9D569_9STRA</name>
<feature type="compositionally biased region" description="Polar residues" evidence="2">
    <location>
        <begin position="333"/>
        <end position="348"/>
    </location>
</feature>
<feature type="coiled-coil region" evidence="1">
    <location>
        <begin position="416"/>
        <end position="666"/>
    </location>
</feature>
<comment type="caution">
    <text evidence="3">The sequence shown here is derived from an EMBL/GenBank/DDBJ whole genome shotgun (WGS) entry which is preliminary data.</text>
</comment>
<feature type="region of interest" description="Disordered" evidence="2">
    <location>
        <begin position="783"/>
        <end position="882"/>
    </location>
</feature>
<feature type="region of interest" description="Disordered" evidence="2">
    <location>
        <begin position="297"/>
        <end position="316"/>
    </location>
</feature>
<dbReference type="EMBL" id="SDOX01000021">
    <property type="protein sequence ID" value="TFJ83719.1"/>
    <property type="molecule type" value="Genomic_DNA"/>
</dbReference>
<feature type="region of interest" description="Disordered" evidence="2">
    <location>
        <begin position="241"/>
        <end position="290"/>
    </location>
</feature>
<feature type="compositionally biased region" description="Basic and acidic residues" evidence="2">
    <location>
        <begin position="45"/>
        <end position="58"/>
    </location>
</feature>
<protein>
    <submittedName>
        <fullName evidence="3">Uncharacterized protein</fullName>
    </submittedName>
</protein>
<dbReference type="AlphaFoldDB" id="A0A4D9D569"/>
<gene>
    <name evidence="3" type="ORF">NSK_004823</name>
</gene>
<dbReference type="Gene3D" id="1.10.287.1490">
    <property type="match status" value="1"/>
</dbReference>
<feature type="region of interest" description="Disordered" evidence="2">
    <location>
        <begin position="332"/>
        <end position="390"/>
    </location>
</feature>
<dbReference type="Proteomes" id="UP000355283">
    <property type="component" value="Unassembled WGS sequence"/>
</dbReference>
<sequence>MTDAAAEQESRDDMIRALENALKEKDTNLSQLKLKTKSFVQEMRAELQEATEGRKAAEQESVGLRAELERARAPHSASPSTSGQIPGEDGSESIACSHSNRDRLEDTVQALQAELGQVRMAARRAQEELAVAKEEAQGLMDQLSEARDKEREMDGLKRRIKNLQEEVKVAKEEHGTALHELAQRETEAENLREEVEASKREFSQMALMHKQERNELTQQSREVEKKLQEMLNQRKYLEDAVPPQNISLPQGSPIHAPGSDHDPTAEADAARESLDSRAIGSTASSPAAAAIATCPPTTPALRSEAEPATSTITSSSGAAPVVLASLVSAPRPSLSSWRSAGTATQAEEGSSDLDASLSAEETTPEAASSLFMEGRHEGEKGRLDRVDPSRLDGSTQHLVALLREREATVAEKTVSLERALASVAALTEERDFLQKQLDDLGAEKEALQSGMEQLRSAKEALEGSKESGDKESDRLRGECVRLESLVQRLESAQRAHEDQIKSVQGEAKETVERVRMDAATEVGGARSQVEEAEGARRHAENAATNLRVELETVRRLVTQGVEERARALIALGKERESLAAELEQERENGQERRRQMKQYLDTLTGEMEEREAELSRTRAALETAKQEQGVWEESAQAAREQLRIQTKAHESEIQHMEQRLRELDRCTSEQIMEKDAELARLIEEQAVRLSSTARQSEEMEIHLKAVEAETAAHKQKRLAAKNEMISLAQALEAATTTSRMVEESIEHTLVPRCLEHLSSLAKATELVDMALWQLKRHDRVAGSSSSTSSWVVRRRGQNSDQLPSVEMGRLPAPGVRHQDMAGGGAGREERKQSIHGSGSPSAHHLLADEGEDESAHALDSDFQHKASQAQREIDHRARSRSTAAMERLQRLDVESAQVSTEFKVLTQSLERLLRELDHSTEDGSDDSRSNNYISLCSKMLGECFSHVRHTSAGLAVSNTASNRRTGTTIAASRALRPARQPYAVLGSEEGLDDRVIDSV</sequence>
<evidence type="ECO:0000313" key="4">
    <source>
        <dbReference type="Proteomes" id="UP000355283"/>
    </source>
</evidence>
<evidence type="ECO:0000256" key="1">
    <source>
        <dbReference type="SAM" id="Coils"/>
    </source>
</evidence>
<feature type="region of interest" description="Disordered" evidence="2">
    <location>
        <begin position="172"/>
        <end position="197"/>
    </location>
</feature>
<feature type="compositionally biased region" description="Basic and acidic residues" evidence="2">
    <location>
        <begin position="258"/>
        <end position="275"/>
    </location>
</feature>
<evidence type="ECO:0000256" key="2">
    <source>
        <dbReference type="SAM" id="MobiDB-lite"/>
    </source>
</evidence>
<dbReference type="OrthoDB" id="10255000at2759"/>
<dbReference type="PANTHER" id="PTHR45615">
    <property type="entry name" value="MYOSIN HEAVY CHAIN, NON-MUSCLE"/>
    <property type="match status" value="1"/>
</dbReference>
<feature type="compositionally biased region" description="Low complexity" evidence="2">
    <location>
        <begin position="281"/>
        <end position="290"/>
    </location>
</feature>
<feature type="compositionally biased region" description="Basic and acidic residues" evidence="2">
    <location>
        <begin position="853"/>
        <end position="864"/>
    </location>
</feature>